<dbReference type="PROSITE" id="PS51257">
    <property type="entry name" value="PROKAR_LIPOPROTEIN"/>
    <property type="match status" value="1"/>
</dbReference>
<reference evidence="1 2" key="1">
    <citation type="submission" date="2020-03" db="EMBL/GenBank/DDBJ databases">
        <title>Complete genome sequence of Monaibacterium sp. ALG8 with diverse plasmids.</title>
        <authorList>
            <person name="Sun C."/>
        </authorList>
    </citation>
    <scope>NUCLEOTIDE SEQUENCE [LARGE SCALE GENOMIC DNA]</scope>
    <source>
        <strain evidence="1 2">ALG8</strain>
    </source>
</reference>
<evidence type="ECO:0000313" key="2">
    <source>
        <dbReference type="Proteomes" id="UP000500791"/>
    </source>
</evidence>
<dbReference type="EMBL" id="CP049811">
    <property type="protein sequence ID" value="QIK41289.1"/>
    <property type="molecule type" value="Genomic_DNA"/>
</dbReference>
<dbReference type="KEGG" id="mon:G8E03_11215"/>
<protein>
    <recommendedName>
        <fullName evidence="3">Lipoprotein</fullName>
    </recommendedName>
</protein>
<dbReference type="RefSeq" id="WP_166191775.1">
    <property type="nucleotide sequence ID" value="NZ_CP049811.1"/>
</dbReference>
<sequence>MTRLFCGLFLTLILSACNVDLVLPLEDEDDGVVTVIDLNARTQNRAVVSDQ</sequence>
<accession>A0A6G7VML8</accession>
<keyword evidence="2" id="KW-1185">Reference proteome</keyword>
<evidence type="ECO:0000313" key="1">
    <source>
        <dbReference type="EMBL" id="QIK41289.1"/>
    </source>
</evidence>
<gene>
    <name evidence="1" type="ORF">G8E03_11215</name>
</gene>
<dbReference type="Proteomes" id="UP000500791">
    <property type="component" value="Chromosome"/>
</dbReference>
<dbReference type="AlphaFoldDB" id="A0A6G7VML8"/>
<proteinExistence type="predicted"/>
<evidence type="ECO:0008006" key="3">
    <source>
        <dbReference type="Google" id="ProtNLM"/>
    </source>
</evidence>
<name>A0A6G7VML8_9RHOB</name>
<organism evidence="1 2">
    <name type="scientific">Pontivivens nitratireducens</name>
    <dbReference type="NCBI Taxonomy" id="2758038"/>
    <lineage>
        <taxon>Bacteria</taxon>
        <taxon>Pseudomonadati</taxon>
        <taxon>Pseudomonadota</taxon>
        <taxon>Alphaproteobacteria</taxon>
        <taxon>Rhodobacterales</taxon>
        <taxon>Paracoccaceae</taxon>
        <taxon>Pontivivens</taxon>
    </lineage>
</organism>